<name>T1CQW7_9ZZZZ</name>
<feature type="region of interest" description="Disordered" evidence="1">
    <location>
        <begin position="162"/>
        <end position="210"/>
    </location>
</feature>
<gene>
    <name evidence="2" type="ORF">B1A_06066</name>
</gene>
<evidence type="ECO:0000313" key="2">
    <source>
        <dbReference type="EMBL" id="EQD70894.1"/>
    </source>
</evidence>
<feature type="compositionally biased region" description="Basic residues" evidence="1">
    <location>
        <begin position="182"/>
        <end position="193"/>
    </location>
</feature>
<comment type="caution">
    <text evidence="2">The sequence shown here is derived from an EMBL/GenBank/DDBJ whole genome shotgun (WGS) entry which is preliminary data.</text>
</comment>
<reference evidence="2" key="1">
    <citation type="submission" date="2013-08" db="EMBL/GenBank/DDBJ databases">
        <authorList>
            <person name="Mendez C."/>
            <person name="Richter M."/>
            <person name="Ferrer M."/>
            <person name="Sanchez J."/>
        </authorList>
    </citation>
    <scope>NUCLEOTIDE SEQUENCE</scope>
</reference>
<protein>
    <submittedName>
        <fullName evidence="2">ABC transporter permease</fullName>
    </submittedName>
</protein>
<feature type="non-terminal residue" evidence="2">
    <location>
        <position position="1"/>
    </location>
</feature>
<dbReference type="EMBL" id="AUZX01004417">
    <property type="protein sequence ID" value="EQD70894.1"/>
    <property type="molecule type" value="Genomic_DNA"/>
</dbReference>
<proteinExistence type="predicted"/>
<organism evidence="2">
    <name type="scientific">mine drainage metagenome</name>
    <dbReference type="NCBI Taxonomy" id="410659"/>
    <lineage>
        <taxon>unclassified sequences</taxon>
        <taxon>metagenomes</taxon>
        <taxon>ecological metagenomes</taxon>
    </lineage>
</organism>
<sequence>YGKIQTVPGVRAASYVTGFFGTYQTVKHPVGGEAIGPDYFRVFAQYTIAPAALRAFRKTQTAVLAGRLLARRYRWKVGQQIPIRSPGLPRRNGSDVWTFLIAGIYTSKPRLMENAMLMHWSYLDLGRAARRGRVDAFLERIAHTRQAGLVAHRCAVGEFQSSDHNAALERPRGAHGPAGGRSRAHRVRRHGRGVLHSGAADRQRHRVCGA</sequence>
<dbReference type="AlphaFoldDB" id="T1CQW7"/>
<reference evidence="2" key="2">
    <citation type="journal article" date="2014" name="ISME J.">
        <title>Microbial stratification in low pH oxic and suboxic macroscopic growths along an acid mine drainage.</title>
        <authorList>
            <person name="Mendez-Garcia C."/>
            <person name="Mesa V."/>
            <person name="Sprenger R.R."/>
            <person name="Richter M."/>
            <person name="Diez M.S."/>
            <person name="Solano J."/>
            <person name="Bargiela R."/>
            <person name="Golyshina O.V."/>
            <person name="Manteca A."/>
            <person name="Ramos J.L."/>
            <person name="Gallego J.R."/>
            <person name="Llorente I."/>
            <person name="Martins Dos Santos V.A."/>
            <person name="Jensen O.N."/>
            <person name="Pelaez A.I."/>
            <person name="Sanchez J."/>
            <person name="Ferrer M."/>
        </authorList>
    </citation>
    <scope>NUCLEOTIDE SEQUENCE</scope>
</reference>
<evidence type="ECO:0000256" key="1">
    <source>
        <dbReference type="SAM" id="MobiDB-lite"/>
    </source>
</evidence>
<accession>T1CQW7</accession>